<organism evidence="1">
    <name type="scientific">viral metagenome</name>
    <dbReference type="NCBI Taxonomy" id="1070528"/>
    <lineage>
        <taxon>unclassified sequences</taxon>
        <taxon>metagenomes</taxon>
        <taxon>organismal metagenomes</taxon>
    </lineage>
</organism>
<name>A0A6C0L8Z2_9ZZZZ</name>
<sequence>MSIKSANSLFTRNYLQELPEDIKTLIYNKVYKDNYSIVLNEFIANRSNRKHFNNLKHFLVYQEEPKLNLIHFLSHNICVRNAHTPRKENKYIEDSILFLYKKHLTSNISKKDIRKIKIAANLFKYLDKIIAKTFTNFMNNSTHNWGISSHIYIDDVGKYFVLEYDRFLVCFADLYLMLLSFWQFIRIKLYEFYELHKEAYNLYIHNLLKNDYDTGLYIWFGGNITDDILLKNLVKMKNENASLYRKIIRQRGNINKTECLYINFEIRNNIDSYIMEDDAIIVKLKEYA</sequence>
<dbReference type="AlphaFoldDB" id="A0A6C0L8Z2"/>
<accession>A0A6C0L8Z2</accession>
<dbReference type="EMBL" id="MN740456">
    <property type="protein sequence ID" value="QHU27446.1"/>
    <property type="molecule type" value="Genomic_DNA"/>
</dbReference>
<evidence type="ECO:0000313" key="1">
    <source>
        <dbReference type="EMBL" id="QHU27446.1"/>
    </source>
</evidence>
<reference evidence="1" key="1">
    <citation type="journal article" date="2020" name="Nature">
        <title>Giant virus diversity and host interactions through global metagenomics.</title>
        <authorList>
            <person name="Schulz F."/>
            <person name="Roux S."/>
            <person name="Paez-Espino D."/>
            <person name="Jungbluth S."/>
            <person name="Walsh D.A."/>
            <person name="Denef V.J."/>
            <person name="McMahon K.D."/>
            <person name="Konstantinidis K.T."/>
            <person name="Eloe-Fadrosh E.A."/>
            <person name="Kyrpides N.C."/>
            <person name="Woyke T."/>
        </authorList>
    </citation>
    <scope>NUCLEOTIDE SEQUENCE</scope>
    <source>
        <strain evidence="1">GVMAG-M-3300027763-16</strain>
    </source>
</reference>
<proteinExistence type="predicted"/>
<protein>
    <submittedName>
        <fullName evidence="1">Uncharacterized protein</fullName>
    </submittedName>
</protein>